<dbReference type="Pfam" id="PF12680">
    <property type="entry name" value="SnoaL_2"/>
    <property type="match status" value="1"/>
</dbReference>
<dbReference type="InterPro" id="IPR037401">
    <property type="entry name" value="SnoaL-like"/>
</dbReference>
<organism evidence="2 3">
    <name type="scientific">Prauserella cavernicola</name>
    <dbReference type="NCBI Taxonomy" id="2800127"/>
    <lineage>
        <taxon>Bacteria</taxon>
        <taxon>Bacillati</taxon>
        <taxon>Actinomycetota</taxon>
        <taxon>Actinomycetes</taxon>
        <taxon>Pseudonocardiales</taxon>
        <taxon>Pseudonocardiaceae</taxon>
        <taxon>Prauserella</taxon>
    </lineage>
</organism>
<gene>
    <name evidence="2" type="ORF">JHE00_26645</name>
</gene>
<name>A0A934QX12_9PSEU</name>
<dbReference type="EMBL" id="JAENJH010000008">
    <property type="protein sequence ID" value="MBK1787925.1"/>
    <property type="molecule type" value="Genomic_DNA"/>
</dbReference>
<sequence length="164" mass="17973">MARDLAGFALPFVTRGTPSRLDGRGAAATNDMAPFLKEHTMPQTPPLAIERYIATVDRAIADEAVLEELVDIFAPNAVVQLDDTPVRGSRAIRELYRDFIAIHVEAKHFWNATVLPDGRQRAEWACAARMSDGSLVTVAGLEHATVGTDDRIVDLRNELTRPPA</sequence>
<dbReference type="InterPro" id="IPR032710">
    <property type="entry name" value="NTF2-like_dom_sf"/>
</dbReference>
<protein>
    <submittedName>
        <fullName evidence="2">Nuclear transport factor 2 family protein</fullName>
    </submittedName>
</protein>
<evidence type="ECO:0000259" key="1">
    <source>
        <dbReference type="Pfam" id="PF12680"/>
    </source>
</evidence>
<dbReference type="Proteomes" id="UP000635245">
    <property type="component" value="Unassembled WGS sequence"/>
</dbReference>
<dbReference type="SUPFAM" id="SSF54427">
    <property type="entry name" value="NTF2-like"/>
    <property type="match status" value="1"/>
</dbReference>
<proteinExistence type="predicted"/>
<evidence type="ECO:0000313" key="3">
    <source>
        <dbReference type="Proteomes" id="UP000635245"/>
    </source>
</evidence>
<dbReference type="RefSeq" id="WP_200323116.1">
    <property type="nucleotide sequence ID" value="NZ_JAENJH010000008.1"/>
</dbReference>
<dbReference type="AlphaFoldDB" id="A0A934QX12"/>
<keyword evidence="3" id="KW-1185">Reference proteome</keyword>
<comment type="caution">
    <text evidence="2">The sequence shown here is derived from an EMBL/GenBank/DDBJ whole genome shotgun (WGS) entry which is preliminary data.</text>
</comment>
<dbReference type="Gene3D" id="3.10.450.50">
    <property type="match status" value="1"/>
</dbReference>
<reference evidence="2" key="1">
    <citation type="submission" date="2020-12" db="EMBL/GenBank/DDBJ databases">
        <title>Prauserella sp. ASG 168, a novel actinomycete isolated from cave rock.</title>
        <authorList>
            <person name="Suriyachadkun C."/>
        </authorList>
    </citation>
    <scope>NUCLEOTIDE SEQUENCE</scope>
    <source>
        <strain evidence="2">ASG 168</strain>
    </source>
</reference>
<evidence type="ECO:0000313" key="2">
    <source>
        <dbReference type="EMBL" id="MBK1787925.1"/>
    </source>
</evidence>
<accession>A0A934QX12</accession>
<feature type="domain" description="SnoaL-like" evidence="1">
    <location>
        <begin position="63"/>
        <end position="154"/>
    </location>
</feature>